<feature type="region of interest" description="Disordered" evidence="1">
    <location>
        <begin position="83"/>
        <end position="106"/>
    </location>
</feature>
<evidence type="ECO:0000313" key="3">
    <source>
        <dbReference type="Proteomes" id="UP001153269"/>
    </source>
</evidence>
<reference evidence="2" key="1">
    <citation type="submission" date="2020-03" db="EMBL/GenBank/DDBJ databases">
        <authorList>
            <person name="Weist P."/>
        </authorList>
    </citation>
    <scope>NUCLEOTIDE SEQUENCE</scope>
</reference>
<name>A0A9N7VNW8_PLEPL</name>
<dbReference type="EMBL" id="CADEAL010004136">
    <property type="protein sequence ID" value="CAB1452618.1"/>
    <property type="molecule type" value="Genomic_DNA"/>
</dbReference>
<comment type="caution">
    <text evidence="2">The sequence shown here is derived from an EMBL/GenBank/DDBJ whole genome shotgun (WGS) entry which is preliminary data.</text>
</comment>
<dbReference type="Proteomes" id="UP001153269">
    <property type="component" value="Unassembled WGS sequence"/>
</dbReference>
<dbReference type="AlphaFoldDB" id="A0A9N7VNW8"/>
<keyword evidence="3" id="KW-1185">Reference proteome</keyword>
<sequence length="177" mass="19781">MCARSKDTTNTTSNTTSSISALTAESADLHQMFPATKDSCTVNRISAFNHLSTQQQSRAAGMQRVDRCINGLTARLMYKALGEEKTKQRAEGKKREERDRQKGRLLLDREQTGDDMDVSAAGVVLRPLWWKSNNEKPPQLFLCAARVFGLSARHCAFVPQTQAFDFDSPPKWRATAT</sequence>
<gene>
    <name evidence="2" type="ORF">PLEPLA_LOCUS40368</name>
</gene>
<proteinExistence type="predicted"/>
<organism evidence="2 3">
    <name type="scientific">Pleuronectes platessa</name>
    <name type="common">European plaice</name>
    <dbReference type="NCBI Taxonomy" id="8262"/>
    <lineage>
        <taxon>Eukaryota</taxon>
        <taxon>Metazoa</taxon>
        <taxon>Chordata</taxon>
        <taxon>Craniata</taxon>
        <taxon>Vertebrata</taxon>
        <taxon>Euteleostomi</taxon>
        <taxon>Actinopterygii</taxon>
        <taxon>Neopterygii</taxon>
        <taxon>Teleostei</taxon>
        <taxon>Neoteleostei</taxon>
        <taxon>Acanthomorphata</taxon>
        <taxon>Carangaria</taxon>
        <taxon>Pleuronectiformes</taxon>
        <taxon>Pleuronectoidei</taxon>
        <taxon>Pleuronectidae</taxon>
        <taxon>Pleuronectes</taxon>
    </lineage>
</organism>
<evidence type="ECO:0000256" key="1">
    <source>
        <dbReference type="SAM" id="MobiDB-lite"/>
    </source>
</evidence>
<protein>
    <submittedName>
        <fullName evidence="2">Uncharacterized protein</fullName>
    </submittedName>
</protein>
<evidence type="ECO:0000313" key="2">
    <source>
        <dbReference type="EMBL" id="CAB1452618.1"/>
    </source>
</evidence>
<accession>A0A9N7VNW8</accession>